<gene>
    <name evidence="1" type="ORF">ACFOWX_03340</name>
</gene>
<organism evidence="1 2">
    <name type="scientific">Sphingorhabdus arenilitoris</name>
    <dbReference type="NCBI Taxonomy" id="1490041"/>
    <lineage>
        <taxon>Bacteria</taxon>
        <taxon>Pseudomonadati</taxon>
        <taxon>Pseudomonadota</taxon>
        <taxon>Alphaproteobacteria</taxon>
        <taxon>Sphingomonadales</taxon>
        <taxon>Sphingomonadaceae</taxon>
        <taxon>Sphingorhabdus</taxon>
    </lineage>
</organism>
<evidence type="ECO:0000313" key="2">
    <source>
        <dbReference type="Proteomes" id="UP001595887"/>
    </source>
</evidence>
<protein>
    <recommendedName>
        <fullName evidence="3">DUF4935 domain-containing protein</fullName>
    </recommendedName>
</protein>
<sequence>MAIYFLDTNTLQALIESGQYEAFRRAAAARGIELATTRTVIDELGRGTPSQAVQDFRRNAQQLINVEVDPFGPIDVYRRENRNAGELGLAELVQRQLQAGNDAVLITQEVHAIRSFRAAYGSDFPLASVGELPGFTGGNSGNDPVQAPVRQINNELFANDPLFNRSLWNDEKSHEFSHHRIICTHRIYI</sequence>
<comment type="caution">
    <text evidence="1">The sequence shown here is derived from an EMBL/GenBank/DDBJ whole genome shotgun (WGS) entry which is preliminary data.</text>
</comment>
<reference evidence="2" key="1">
    <citation type="journal article" date="2019" name="Int. J. Syst. Evol. Microbiol.">
        <title>The Global Catalogue of Microorganisms (GCM) 10K type strain sequencing project: providing services to taxonomists for standard genome sequencing and annotation.</title>
        <authorList>
            <consortium name="The Broad Institute Genomics Platform"/>
            <consortium name="The Broad Institute Genome Sequencing Center for Infectious Disease"/>
            <person name="Wu L."/>
            <person name="Ma J."/>
        </authorList>
    </citation>
    <scope>NUCLEOTIDE SEQUENCE [LARGE SCALE GENOMIC DNA]</scope>
    <source>
        <strain evidence="2">CECT 8531</strain>
    </source>
</reference>
<dbReference type="Proteomes" id="UP001595887">
    <property type="component" value="Unassembled WGS sequence"/>
</dbReference>
<evidence type="ECO:0000313" key="1">
    <source>
        <dbReference type="EMBL" id="MFC4291444.1"/>
    </source>
</evidence>
<dbReference type="EMBL" id="JBHSDH010000012">
    <property type="protein sequence ID" value="MFC4291444.1"/>
    <property type="molecule type" value="Genomic_DNA"/>
</dbReference>
<proteinExistence type="predicted"/>
<dbReference type="RefSeq" id="WP_381421299.1">
    <property type="nucleotide sequence ID" value="NZ_JBHSDH010000012.1"/>
</dbReference>
<keyword evidence="2" id="KW-1185">Reference proteome</keyword>
<accession>A0ABV8RDW0</accession>
<evidence type="ECO:0008006" key="3">
    <source>
        <dbReference type="Google" id="ProtNLM"/>
    </source>
</evidence>
<name>A0ABV8RDW0_9SPHN</name>